<organism evidence="1 2">
    <name type="scientific">Methylobrevis pamukkalensis</name>
    <dbReference type="NCBI Taxonomy" id="1439726"/>
    <lineage>
        <taxon>Bacteria</taxon>
        <taxon>Pseudomonadati</taxon>
        <taxon>Pseudomonadota</taxon>
        <taxon>Alphaproteobacteria</taxon>
        <taxon>Hyphomicrobiales</taxon>
        <taxon>Pleomorphomonadaceae</taxon>
        <taxon>Methylobrevis</taxon>
    </lineage>
</organism>
<gene>
    <name evidence="1" type="ORF">A6302_02100</name>
</gene>
<comment type="caution">
    <text evidence="1">The sequence shown here is derived from an EMBL/GenBank/DDBJ whole genome shotgun (WGS) entry which is preliminary data.</text>
</comment>
<dbReference type="EMBL" id="MCRJ01000046">
    <property type="protein sequence ID" value="ODN70558.1"/>
    <property type="molecule type" value="Genomic_DNA"/>
</dbReference>
<evidence type="ECO:0000313" key="2">
    <source>
        <dbReference type="Proteomes" id="UP000094622"/>
    </source>
</evidence>
<dbReference type="AlphaFoldDB" id="A0A1E3H2K8"/>
<keyword evidence="2" id="KW-1185">Reference proteome</keyword>
<dbReference type="Proteomes" id="UP000094622">
    <property type="component" value="Unassembled WGS sequence"/>
</dbReference>
<protein>
    <submittedName>
        <fullName evidence="1">Uncharacterized protein</fullName>
    </submittedName>
</protein>
<accession>A0A1E3H2K8</accession>
<evidence type="ECO:0000313" key="1">
    <source>
        <dbReference type="EMBL" id="ODN70558.1"/>
    </source>
</evidence>
<reference evidence="1 2" key="1">
    <citation type="submission" date="2016-07" db="EMBL/GenBank/DDBJ databases">
        <title>Draft Genome Sequence of Methylobrevis pamukkalensis PK2.</title>
        <authorList>
            <person name="Vasilenko O.V."/>
            <person name="Doronina N.V."/>
            <person name="Shmareva M.N."/>
            <person name="Tarlachkov S.V."/>
            <person name="Mustakhimov I."/>
            <person name="Trotsenko Y.A."/>
        </authorList>
    </citation>
    <scope>NUCLEOTIDE SEQUENCE [LARGE SCALE GENOMIC DNA]</scope>
    <source>
        <strain evidence="1 2">PK2</strain>
    </source>
</reference>
<proteinExistence type="predicted"/>
<name>A0A1E3H2K8_9HYPH</name>
<sequence>MDMPEGRVMRDKLIGYLSGLSPAAQQMLLRTLESAGDPARLDDQTRLILEAAREVVRSKAPAREERAAVPRRADPADLRRLFFEPFEPFIIEEETASRQTGRITASSIDGIWEFLTRDVAPDLFPPWLQGPEPKLLLPEAEQKREIQALREAALAEIREACEKMSATAKGHMRLTGLLGGERALLDLGDLHRIHDLRTQIALLLKELPAQVVIGEASETSAMNVIHRFLQRAPAEAAFAGAILLRRASSGVSLARIAVALGGGDTAAEIRKSNAAVFLDLYFTEVERVVIRFDRARKRHDDIADMERELGLFHELVRGLSIAIDFDGDREWRKRLGDLRRRMSEMVQPEIDGIVATIRRALRIEGGASRAARENDAQDAIRAMTVLAQARKCRDSLAINEAIGRVMQSAEQAVEVLGNRCIDQIRKTGGDAQAEAIAAADVMLKLAEIAFGAEYASVMRKARDRAIGRSGPFSVAG</sequence>